<dbReference type="Proteomes" id="UP000319931">
    <property type="component" value="Unassembled WGS sequence"/>
</dbReference>
<keyword evidence="2" id="KW-1185">Reference proteome</keyword>
<dbReference type="EMBL" id="RCZC01000002">
    <property type="protein sequence ID" value="TPG55053.1"/>
    <property type="molecule type" value="Genomic_DNA"/>
</dbReference>
<reference evidence="1 2" key="1">
    <citation type="journal article" date="2019" name="Environ. Microbiol.">
        <title>Species interactions and distinct microbial communities in high Arctic permafrost affected cryosols are associated with the CH4 and CO2 gas fluxes.</title>
        <authorList>
            <person name="Altshuler I."/>
            <person name="Hamel J."/>
            <person name="Turney S."/>
            <person name="Magnuson E."/>
            <person name="Levesque R."/>
            <person name="Greer C."/>
            <person name="Whyte L.G."/>
        </authorList>
    </citation>
    <scope>NUCLEOTIDE SEQUENCE [LARGE SCALE GENOMIC DNA]</scope>
    <source>
        <strain evidence="1 2">E6.1</strain>
    </source>
</reference>
<dbReference type="AlphaFoldDB" id="A0A502G1X4"/>
<protein>
    <submittedName>
        <fullName evidence="1">Uncharacterized protein</fullName>
    </submittedName>
</protein>
<dbReference type="SUPFAM" id="SSF102712">
    <property type="entry name" value="JAB1/MPN domain"/>
    <property type="match status" value="1"/>
</dbReference>
<proteinExistence type="predicted"/>
<dbReference type="OrthoDB" id="9804316at2"/>
<evidence type="ECO:0000313" key="1">
    <source>
        <dbReference type="EMBL" id="TPG55053.1"/>
    </source>
</evidence>
<organism evidence="1 2">
    <name type="scientific">Sphingomonas glacialis</name>
    <dbReference type="NCBI Taxonomy" id="658225"/>
    <lineage>
        <taxon>Bacteria</taxon>
        <taxon>Pseudomonadati</taxon>
        <taxon>Pseudomonadota</taxon>
        <taxon>Alphaproteobacteria</taxon>
        <taxon>Sphingomonadales</taxon>
        <taxon>Sphingomonadaceae</taxon>
        <taxon>Sphingomonas</taxon>
    </lineage>
</organism>
<sequence>MTVTVKISRQLFAQSFEQLRCCGAGRRECQALWVGPWSDPELITRMVHPTHSASAGGFQLDGAWLTHFWTELGEAGEGVRVQVHTHPGAAYHSATDDAFPILAVPGFLSLVIPRFATGDIGFDAAFLAQLDDAGRWSEVSIHDHLEII</sequence>
<name>A0A502G1X4_9SPHN</name>
<gene>
    <name evidence="1" type="ORF">EAH76_10800</name>
</gene>
<evidence type="ECO:0000313" key="2">
    <source>
        <dbReference type="Proteomes" id="UP000319931"/>
    </source>
</evidence>
<comment type="caution">
    <text evidence="1">The sequence shown here is derived from an EMBL/GenBank/DDBJ whole genome shotgun (WGS) entry which is preliminary data.</text>
</comment>
<accession>A0A502G1X4</accession>